<evidence type="ECO:0000313" key="2">
    <source>
        <dbReference type="EMBL" id="CAG5086115.1"/>
    </source>
</evidence>
<accession>A0ABM8V417</accession>
<sequence length="254" mass="28314">MTRPKLGLIGIIHEEANQDFWGTMERIAAIGYEGIEGGAKLLEGDAKANVARFRSLGLQVATHSVSKDLLADGKELDRIIREAHLMETKDVTLWWAPADSRDQLLRDAELYNAAGARLAAEGLRFCYHNHAHEFRNTFNGVYALDILAEHTDPKAVYFRLDVAWITLGGADPAHILRKMAGRVPAVHLKDVYGTDEIGKWTALGTGVVDIRGSIEAAREIGAEWMTVEQDQLRHLSGLDTAWFSYMYLKESELI</sequence>
<dbReference type="InterPro" id="IPR013022">
    <property type="entry name" value="Xyl_isomerase-like_TIM-brl"/>
</dbReference>
<proteinExistence type="predicted"/>
<dbReference type="InterPro" id="IPR036237">
    <property type="entry name" value="Xyl_isomerase-like_sf"/>
</dbReference>
<name>A0ABM8V417_THEXY</name>
<protein>
    <submittedName>
        <fullName evidence="2">Sugar phosphate isomerases/epimerases</fullName>
        <ecNumber evidence="2">5.3.1.-</ecNumber>
    </submittedName>
</protein>
<organism evidence="2 3">
    <name type="scientific">Thermobacillus xylanilyticus</name>
    <dbReference type="NCBI Taxonomy" id="76633"/>
    <lineage>
        <taxon>Bacteria</taxon>
        <taxon>Bacillati</taxon>
        <taxon>Bacillota</taxon>
        <taxon>Bacilli</taxon>
        <taxon>Bacillales</taxon>
        <taxon>Paenibacillaceae</taxon>
        <taxon>Thermobacillus</taxon>
    </lineage>
</organism>
<keyword evidence="3" id="KW-1185">Reference proteome</keyword>
<dbReference type="Gene3D" id="3.20.20.150">
    <property type="entry name" value="Divalent-metal-dependent TIM barrel enzymes"/>
    <property type="match status" value="1"/>
</dbReference>
<dbReference type="Pfam" id="PF01261">
    <property type="entry name" value="AP_endonuc_2"/>
    <property type="match status" value="1"/>
</dbReference>
<dbReference type="EMBL" id="CAJRAY010000043">
    <property type="protein sequence ID" value="CAG5086115.1"/>
    <property type="molecule type" value="Genomic_DNA"/>
</dbReference>
<evidence type="ECO:0000259" key="1">
    <source>
        <dbReference type="Pfam" id="PF01261"/>
    </source>
</evidence>
<dbReference type="InterPro" id="IPR050312">
    <property type="entry name" value="IolE/XylAMocC-like"/>
</dbReference>
<dbReference type="SUPFAM" id="SSF51658">
    <property type="entry name" value="Xylose isomerase-like"/>
    <property type="match status" value="1"/>
</dbReference>
<keyword evidence="2" id="KW-0413">Isomerase</keyword>
<dbReference type="EC" id="5.3.1.-" evidence="2"/>
<dbReference type="PANTHER" id="PTHR12110:SF41">
    <property type="entry name" value="INOSOSE DEHYDRATASE"/>
    <property type="match status" value="1"/>
</dbReference>
<dbReference type="GO" id="GO:0016853">
    <property type="term" value="F:isomerase activity"/>
    <property type="evidence" value="ECO:0007669"/>
    <property type="project" value="UniProtKB-KW"/>
</dbReference>
<comment type="caution">
    <text evidence="2">The sequence shown here is derived from an EMBL/GenBank/DDBJ whole genome shotgun (WGS) entry which is preliminary data.</text>
</comment>
<evidence type="ECO:0000313" key="3">
    <source>
        <dbReference type="Proteomes" id="UP000681526"/>
    </source>
</evidence>
<gene>
    <name evidence="2" type="primary">txxe 1619-IolE2</name>
    <name evidence="2" type="ORF">TXXE_09540</name>
</gene>
<dbReference type="Proteomes" id="UP000681526">
    <property type="component" value="Unassembled WGS sequence"/>
</dbReference>
<dbReference type="PANTHER" id="PTHR12110">
    <property type="entry name" value="HYDROXYPYRUVATE ISOMERASE"/>
    <property type="match status" value="1"/>
</dbReference>
<feature type="domain" description="Xylose isomerase-like TIM barrel" evidence="1">
    <location>
        <begin position="25"/>
        <end position="229"/>
    </location>
</feature>
<reference evidence="2 3" key="1">
    <citation type="submission" date="2021-04" db="EMBL/GenBank/DDBJ databases">
        <authorList>
            <person name="Rakotoarivonina H."/>
        </authorList>
    </citation>
    <scope>NUCLEOTIDE SEQUENCE [LARGE SCALE GENOMIC DNA]</scope>
    <source>
        <strain evidence="2 3">XE</strain>
    </source>
</reference>
<dbReference type="RefSeq" id="WP_213484426.1">
    <property type="nucleotide sequence ID" value="NZ_CAJRAY010000043.1"/>
</dbReference>